<dbReference type="Pfam" id="PF20386">
    <property type="entry name" value="DUF6681"/>
    <property type="match status" value="1"/>
</dbReference>
<keyword evidence="6" id="KW-1185">Reference proteome</keyword>
<dbReference type="Proteomes" id="UP000290475">
    <property type="component" value="Unassembled WGS sequence"/>
</dbReference>
<dbReference type="InterPro" id="IPR046503">
    <property type="entry name" value="DUF6681"/>
</dbReference>
<dbReference type="Proteomes" id="UP001164790">
    <property type="component" value="Chromosome"/>
</dbReference>
<keyword evidence="2" id="KW-1133">Transmembrane helix</keyword>
<name>A0A4V1P008_9LACO</name>
<dbReference type="AlphaFoldDB" id="A0A4V1P008"/>
<evidence type="ECO:0000256" key="1">
    <source>
        <dbReference type="SAM" id="MobiDB-lite"/>
    </source>
</evidence>
<keyword evidence="2" id="KW-0472">Membrane</keyword>
<evidence type="ECO:0000313" key="5">
    <source>
        <dbReference type="Proteomes" id="UP000290475"/>
    </source>
</evidence>
<sequence length="329" mass="36456">MLTVIDIINRVLGYFNIADKPKGKAFTWVAFVANFYLLYVAIENLRYPGFRIRGALFMLAFVVFLYFIALNFLYYFTDKTTRFDISPTVEKWLGSNGAKKADAENELKTQLGAAPANGVFSQEQMLTADVMLTDEQQANLDALVDSLVNQGVLSLNYQGLDDKAVSRIAQETQQPVLAIGAPFPLPFFDLQHVNDQLIITGGLNALTAKPLATVKRVGLLPVEKAVQDYHLVAANAFLIGGEQKLLGRSGLRKESQPYSLTVQLAYQDKSSAASQEKVAAETHSVEERQPDAPQATREGRHAFDSNATAELEQQASERLPTRESKRHQK</sequence>
<feature type="transmembrane region" description="Helical" evidence="2">
    <location>
        <begin position="54"/>
        <end position="76"/>
    </location>
</feature>
<dbReference type="EMBL" id="CP107523">
    <property type="protein sequence ID" value="UYN55683.1"/>
    <property type="molecule type" value="Genomic_DNA"/>
</dbReference>
<keyword evidence="2" id="KW-0812">Transmembrane</keyword>
<organism evidence="3 5">
    <name type="scientific">Lacticaseibacillus chiayiensis</name>
    <dbReference type="NCBI Taxonomy" id="2100821"/>
    <lineage>
        <taxon>Bacteria</taxon>
        <taxon>Bacillati</taxon>
        <taxon>Bacillota</taxon>
        <taxon>Bacilli</taxon>
        <taxon>Lactobacillales</taxon>
        <taxon>Lactobacillaceae</taxon>
        <taxon>Lacticaseibacillus</taxon>
    </lineage>
</organism>
<evidence type="ECO:0000313" key="3">
    <source>
        <dbReference type="EMBL" id="RXT18870.1"/>
    </source>
</evidence>
<feature type="region of interest" description="Disordered" evidence="1">
    <location>
        <begin position="271"/>
        <end position="329"/>
    </location>
</feature>
<reference evidence="3 5" key="1">
    <citation type="submission" date="2017-01" db="EMBL/GenBank/DDBJ databases">
        <title>Lactobacillus chiayiensis sp. nov., a lactic acid bacterium isolated from compost.</title>
        <authorList>
            <person name="Huang C.-H."/>
        </authorList>
    </citation>
    <scope>NUCLEOTIDE SEQUENCE [LARGE SCALE GENOMIC DNA]</scope>
    <source>
        <strain evidence="5">chh01</strain>
        <strain evidence="3">Chh01</strain>
    </source>
</reference>
<reference evidence="4" key="2">
    <citation type="submission" date="2022-10" db="EMBL/GenBank/DDBJ databases">
        <title>Comparative genomic analysis and in-vitro probiotic properties of the potential probiotic L. chiayiensis AACE 3.</title>
        <authorList>
            <person name="Kang X."/>
        </authorList>
    </citation>
    <scope>NUCLEOTIDE SEQUENCE</scope>
    <source>
        <strain evidence="4">AACE 3</strain>
    </source>
</reference>
<dbReference type="EMBL" id="MSSM01000041">
    <property type="protein sequence ID" value="RXT18870.1"/>
    <property type="molecule type" value="Genomic_DNA"/>
</dbReference>
<feature type="compositionally biased region" description="Basic and acidic residues" evidence="1">
    <location>
        <begin position="278"/>
        <end position="290"/>
    </location>
</feature>
<gene>
    <name evidence="3" type="ORF">BVJ53_13325</name>
    <name evidence="4" type="ORF">OFW50_09315</name>
</gene>
<evidence type="ECO:0000256" key="2">
    <source>
        <dbReference type="SAM" id="Phobius"/>
    </source>
</evidence>
<feature type="transmembrane region" description="Helical" evidence="2">
    <location>
        <begin position="25"/>
        <end position="42"/>
    </location>
</feature>
<evidence type="ECO:0000313" key="4">
    <source>
        <dbReference type="EMBL" id="UYN55683.1"/>
    </source>
</evidence>
<feature type="compositionally biased region" description="Polar residues" evidence="1">
    <location>
        <begin position="305"/>
        <end position="316"/>
    </location>
</feature>
<protein>
    <submittedName>
        <fullName evidence="3">Uncharacterized protein</fullName>
    </submittedName>
</protein>
<accession>A0A4V1P008</accession>
<dbReference type="RefSeq" id="WP_129302841.1">
    <property type="nucleotide sequence ID" value="NZ_CP107523.1"/>
</dbReference>
<proteinExistence type="predicted"/>
<evidence type="ECO:0000313" key="6">
    <source>
        <dbReference type="Proteomes" id="UP001164790"/>
    </source>
</evidence>